<name>N1X2R0_9FLAO</name>
<evidence type="ECO:0000313" key="2">
    <source>
        <dbReference type="EMBL" id="EMY82343.1"/>
    </source>
</evidence>
<sequence>MDFSKAYITKLLDLFDDGETTLEQERDLKSYFASESYDKDFEPYAVLFSYFETESKTTSQVEVDLQSSKPNKFLWLNVAASIVVILGAVWLFTYYEKQQDIQAARIAFEKTQNALNFLSYNMNEGLEKLEYIEVFNTQKNKIIK</sequence>
<gene>
    <name evidence="2" type="ORF">pgond44_01553</name>
</gene>
<dbReference type="STRING" id="1189619.pgond44_01553"/>
<dbReference type="RefSeq" id="WP_003435373.1">
    <property type="nucleotide sequence ID" value="NZ_APLF01000002.1"/>
</dbReference>
<keyword evidence="1" id="KW-0472">Membrane</keyword>
<dbReference type="eggNOG" id="COG1413">
    <property type="taxonomic scope" value="Bacteria"/>
</dbReference>
<evidence type="ECO:0000313" key="3">
    <source>
        <dbReference type="Proteomes" id="UP000012317"/>
    </source>
</evidence>
<dbReference type="AlphaFoldDB" id="N1X2R0"/>
<evidence type="ECO:0000256" key="1">
    <source>
        <dbReference type="SAM" id="Phobius"/>
    </source>
</evidence>
<feature type="transmembrane region" description="Helical" evidence="1">
    <location>
        <begin position="73"/>
        <end position="95"/>
    </location>
</feature>
<organism evidence="2 3">
    <name type="scientific">Psychroflexus gondwanensis ACAM 44</name>
    <dbReference type="NCBI Taxonomy" id="1189619"/>
    <lineage>
        <taxon>Bacteria</taxon>
        <taxon>Pseudomonadati</taxon>
        <taxon>Bacteroidota</taxon>
        <taxon>Flavobacteriia</taxon>
        <taxon>Flavobacteriales</taxon>
        <taxon>Flavobacteriaceae</taxon>
        <taxon>Psychroflexus</taxon>
    </lineage>
</organism>
<keyword evidence="3" id="KW-1185">Reference proteome</keyword>
<reference evidence="2 3" key="1">
    <citation type="journal article" date="2014" name="Genome Biol. Evol.">
        <title>Extensive gene acquisition in the extremely psychrophilic bacterial species Psychroflexus torquis and the link to sea-ice ecosystem specialism.</title>
        <authorList>
            <person name="Feng S."/>
            <person name="Powell S.M."/>
            <person name="Wilson R."/>
            <person name="Bowman J.P."/>
        </authorList>
    </citation>
    <scope>NUCLEOTIDE SEQUENCE [LARGE SCALE GENOMIC DNA]</scope>
    <source>
        <strain evidence="2 3">ACAM 44</strain>
    </source>
</reference>
<comment type="caution">
    <text evidence="2">The sequence shown here is derived from an EMBL/GenBank/DDBJ whole genome shotgun (WGS) entry which is preliminary data.</text>
</comment>
<dbReference type="EMBL" id="APLF01000002">
    <property type="protein sequence ID" value="EMY82343.1"/>
    <property type="molecule type" value="Genomic_DNA"/>
</dbReference>
<keyword evidence="1" id="KW-0812">Transmembrane</keyword>
<protein>
    <submittedName>
        <fullName evidence="2">Uncharacterized protein</fullName>
    </submittedName>
</protein>
<dbReference type="Proteomes" id="UP000012317">
    <property type="component" value="Unassembled WGS sequence"/>
</dbReference>
<accession>N1X2R0</accession>
<keyword evidence="1" id="KW-1133">Transmembrane helix</keyword>
<proteinExistence type="predicted"/>